<sequence>MQFDPSDSRTLFMNGYEDNRYGTVPAADFGDHVGWVMDTRVPSIPAPDPDNGLDEFLDAQQGNVANKPILGYHPAGMVLDYLDSSDNDSLLIFEDDVALADGYNGAADVNMGSLLLTARVDPSGTGNSYFFDFRDDAAIGGGTNSNDGFGLRYNHDTGELEGMIKQSVAVSVPVPSGEWFAASLVWNGPSSTATLKVETLAGSNSISGAASDVALDVDRARMGNNSNGNSGLKGQIGGVLYYNDIDDHTSTFNSLAQDYVVPLPELTIDRETGNISITVPAGASALTNIAGYSITSDAETLNPGQWLSIAENYDAGSPGPNQVDPDNNWTKLSASNQRSDLTELEFEQSGGANNGADFVAGSSMNLGNAWIRYYNEDVKASLVLDDGTVMPLQVNFVGNGGESFEFGDLDFDGDIDQNDFFDVFVPNYGVDTSSTVVSQPERYGLGDLNDDGSVSLEDFILLNDAYLAANPGAASLSLEGVSVPEPTTAVIMGMVLLVLSCCSPWRRLLLSVAVCLCATAMLTPSANAAIGGVLDVDFEYLTPDTTIGDGSRIQDLSGNRYHGFWGGGASDANNTPIELAYAGSTTVINNEDANGFVILRDGLGDGGSEAPNAWFGEEATPSPYFTLGANTSYTFEAVLNWNGDDRGRDGIMGQTGGAEWWIREDSGNIEYVFDDGPNRHINTGTIYVGDLIDNAEWHHLGITYERATSDPTQVTVTTYLDYTEVYQEVLSAGLGEVGDGTADVRLGAYNTSSSNRFDGLIDHFRISDQVLSTNEFLPLPEPPSYELVVNKDTGLVMLVNQTGTDLTFDSYRLTSESDSLNPSGWLSLDDQNVAAPEDWTELGSTASELSEGIFGSTWTLASGEFQSLGTAYADLGQEDTSLKFEYHVQGESGFREIMVSYVVGLQGDFNDDGIVNLADYTVWRDNLGADESTIANKGDGANGVDMADYNLWKANFGLSSSPVSGLSEAAVPEPSTLFMLVIGVVAVAGRKVRVAGQKLLLTLLSASWCVLASNANATTNDRQYLFGDSGSTDPAVGGVSVGEGVAMGFLFNSNMVTGDEIGPSGGYQDLIVDGATYTSVSNRPGAGAGEWGANFNGAASLSTPLSLNRPSDFWDNTTFFVNGEFPKNYEGIYSHGIQLWARPDTTALTAGDRQDLVIDTPENGVYITDSGNWGLQFDGGGDSGVSVASTLDSNGWAHVMQVGGYQNLSQGNSAYQSVLFVNGVAVYATSETQNMDADSTSLSVGSNQAGDGNFYTGVMDNLEMFLWGDNSDELGADGSAGGTNGIGGLNADGQNWGAFSLFDDNHYISHELSSLGIGTLQPGDVDLDGSVDADDVTALVEMWDTPDHVVNGITIGDWGTRQSGDLNVDGRVDLYDAVILRSELLAAGLGSIDLSIFAGGNQVPEPSSFAVLLLATVVAGVAFRKVRA</sequence>
<evidence type="ECO:0000313" key="3">
    <source>
        <dbReference type="Proteomes" id="UP000315750"/>
    </source>
</evidence>
<reference evidence="2 3" key="1">
    <citation type="submission" date="2019-02" db="EMBL/GenBank/DDBJ databases">
        <title>Deep-cultivation of Planctomycetes and their phenomic and genomic characterization uncovers novel biology.</title>
        <authorList>
            <person name="Wiegand S."/>
            <person name="Jogler M."/>
            <person name="Boedeker C."/>
            <person name="Pinto D."/>
            <person name="Vollmers J."/>
            <person name="Rivas-Marin E."/>
            <person name="Kohn T."/>
            <person name="Peeters S.H."/>
            <person name="Heuer A."/>
            <person name="Rast P."/>
            <person name="Oberbeckmann S."/>
            <person name="Bunk B."/>
            <person name="Jeske O."/>
            <person name="Meyerdierks A."/>
            <person name="Storesund J.E."/>
            <person name="Kallscheuer N."/>
            <person name="Luecker S."/>
            <person name="Lage O.M."/>
            <person name="Pohl T."/>
            <person name="Merkel B.J."/>
            <person name="Hornburger P."/>
            <person name="Mueller R.-W."/>
            <person name="Bruemmer F."/>
            <person name="Labrenz M."/>
            <person name="Spormann A.M."/>
            <person name="Op den Camp H."/>
            <person name="Overmann J."/>
            <person name="Amann R."/>
            <person name="Jetten M.S.M."/>
            <person name="Mascher T."/>
            <person name="Medema M.H."/>
            <person name="Devos D.P."/>
            <person name="Kaster A.-K."/>
            <person name="Ovreas L."/>
            <person name="Rohde M."/>
            <person name="Galperin M.Y."/>
            <person name="Jogler C."/>
        </authorList>
    </citation>
    <scope>NUCLEOTIDE SEQUENCE [LARGE SCALE GENOMIC DNA]</scope>
    <source>
        <strain evidence="2 3">Pan181</strain>
    </source>
</reference>
<name>A0A518AMT5_9BACT</name>
<dbReference type="InterPro" id="IPR002105">
    <property type="entry name" value="Dockerin_1_rpt"/>
</dbReference>
<proteinExistence type="predicted"/>
<dbReference type="OrthoDB" id="227994at2"/>
<evidence type="ECO:0000259" key="1">
    <source>
        <dbReference type="Pfam" id="PF07589"/>
    </source>
</evidence>
<keyword evidence="3" id="KW-1185">Reference proteome</keyword>
<dbReference type="Pfam" id="PF13385">
    <property type="entry name" value="Laminin_G_3"/>
    <property type="match status" value="1"/>
</dbReference>
<dbReference type="InterPro" id="IPR036439">
    <property type="entry name" value="Dockerin_dom_sf"/>
</dbReference>
<dbReference type="CDD" id="cd14256">
    <property type="entry name" value="Dockerin_I"/>
    <property type="match status" value="1"/>
</dbReference>
<dbReference type="InterPro" id="IPR013320">
    <property type="entry name" value="ConA-like_dom_sf"/>
</dbReference>
<dbReference type="PROSITE" id="PS00448">
    <property type="entry name" value="CLOS_CELLULOSOME_RPT"/>
    <property type="match status" value="1"/>
</dbReference>
<dbReference type="PROSITE" id="PS00018">
    <property type="entry name" value="EF_HAND_1"/>
    <property type="match status" value="2"/>
</dbReference>
<accession>A0A518AMT5</accession>
<organism evidence="2 3">
    <name type="scientific">Aeoliella mucimassa</name>
    <dbReference type="NCBI Taxonomy" id="2527972"/>
    <lineage>
        <taxon>Bacteria</taxon>
        <taxon>Pseudomonadati</taxon>
        <taxon>Planctomycetota</taxon>
        <taxon>Planctomycetia</taxon>
        <taxon>Pirellulales</taxon>
        <taxon>Lacipirellulaceae</taxon>
        <taxon>Aeoliella</taxon>
    </lineage>
</organism>
<evidence type="ECO:0000313" key="2">
    <source>
        <dbReference type="EMBL" id="QDU56032.1"/>
    </source>
</evidence>
<dbReference type="EMBL" id="CP036278">
    <property type="protein sequence ID" value="QDU56032.1"/>
    <property type="molecule type" value="Genomic_DNA"/>
</dbReference>
<dbReference type="NCBIfam" id="TIGR02595">
    <property type="entry name" value="PEP_CTERM"/>
    <property type="match status" value="1"/>
</dbReference>
<dbReference type="RefSeq" id="WP_145246800.1">
    <property type="nucleotide sequence ID" value="NZ_CP036278.1"/>
</dbReference>
<dbReference type="Proteomes" id="UP000315750">
    <property type="component" value="Chromosome"/>
</dbReference>
<feature type="domain" description="Ice-binding protein C-terminal" evidence="1">
    <location>
        <begin position="1402"/>
        <end position="1425"/>
    </location>
</feature>
<dbReference type="SUPFAM" id="SSF63446">
    <property type="entry name" value="Type I dockerin domain"/>
    <property type="match status" value="1"/>
</dbReference>
<dbReference type="KEGG" id="amuc:Pan181_22340"/>
<dbReference type="Gene3D" id="2.60.120.200">
    <property type="match status" value="2"/>
</dbReference>
<dbReference type="Gene3D" id="1.10.1330.10">
    <property type="entry name" value="Dockerin domain"/>
    <property type="match status" value="1"/>
</dbReference>
<dbReference type="GO" id="GO:0004553">
    <property type="term" value="F:hydrolase activity, hydrolyzing O-glycosyl compounds"/>
    <property type="evidence" value="ECO:0007669"/>
    <property type="project" value="InterPro"/>
</dbReference>
<dbReference type="InterPro" id="IPR013424">
    <property type="entry name" value="Ice-binding_C"/>
</dbReference>
<gene>
    <name evidence="2" type="ORF">Pan181_22340</name>
</gene>
<feature type="domain" description="Ice-binding protein C-terminal" evidence="1">
    <location>
        <begin position="970"/>
        <end position="991"/>
    </location>
</feature>
<dbReference type="SUPFAM" id="SSF49899">
    <property type="entry name" value="Concanavalin A-like lectins/glucanases"/>
    <property type="match status" value="2"/>
</dbReference>
<protein>
    <submittedName>
        <fullName evidence="2">PEP-CTERM motif protein</fullName>
    </submittedName>
</protein>
<dbReference type="Pfam" id="PF07589">
    <property type="entry name" value="PEP-CTERM"/>
    <property type="match status" value="2"/>
</dbReference>
<dbReference type="InterPro" id="IPR018247">
    <property type="entry name" value="EF_Hand_1_Ca_BS"/>
</dbReference>
<dbReference type="GO" id="GO:0000272">
    <property type="term" value="P:polysaccharide catabolic process"/>
    <property type="evidence" value="ECO:0007669"/>
    <property type="project" value="InterPro"/>
</dbReference>